<evidence type="ECO:0000313" key="1">
    <source>
        <dbReference type="EMBL" id="KAI0090958.1"/>
    </source>
</evidence>
<dbReference type="Proteomes" id="UP001055072">
    <property type="component" value="Unassembled WGS sequence"/>
</dbReference>
<sequence length="103" mass="10529">MLLATVFLALPLLTAATAIVGRGSCDTGPVHCCETAHKVDSEAGKALLREHNLENHPSAHFGSVAQNCDTGLGILDGSTCSGAPVCCESFLGLISIGCIVVHL</sequence>
<gene>
    <name evidence="1" type="ORF">BDY19DRAFT_991560</name>
</gene>
<evidence type="ECO:0000313" key="2">
    <source>
        <dbReference type="Proteomes" id="UP001055072"/>
    </source>
</evidence>
<accession>A0ACB8U9F2</accession>
<reference evidence="1" key="1">
    <citation type="journal article" date="2021" name="Environ. Microbiol.">
        <title>Gene family expansions and transcriptome signatures uncover fungal adaptations to wood decay.</title>
        <authorList>
            <person name="Hage H."/>
            <person name="Miyauchi S."/>
            <person name="Viragh M."/>
            <person name="Drula E."/>
            <person name="Min B."/>
            <person name="Chaduli D."/>
            <person name="Navarro D."/>
            <person name="Favel A."/>
            <person name="Norest M."/>
            <person name="Lesage-Meessen L."/>
            <person name="Balint B."/>
            <person name="Merenyi Z."/>
            <person name="de Eugenio L."/>
            <person name="Morin E."/>
            <person name="Martinez A.T."/>
            <person name="Baldrian P."/>
            <person name="Stursova M."/>
            <person name="Martinez M.J."/>
            <person name="Novotny C."/>
            <person name="Magnuson J.K."/>
            <person name="Spatafora J.W."/>
            <person name="Maurice S."/>
            <person name="Pangilinan J."/>
            <person name="Andreopoulos W."/>
            <person name="LaButti K."/>
            <person name="Hundley H."/>
            <person name="Na H."/>
            <person name="Kuo A."/>
            <person name="Barry K."/>
            <person name="Lipzen A."/>
            <person name="Henrissat B."/>
            <person name="Riley R."/>
            <person name="Ahrendt S."/>
            <person name="Nagy L.G."/>
            <person name="Grigoriev I.V."/>
            <person name="Martin F."/>
            <person name="Rosso M.N."/>
        </authorList>
    </citation>
    <scope>NUCLEOTIDE SEQUENCE</scope>
    <source>
        <strain evidence="1">CBS 384.51</strain>
    </source>
</reference>
<dbReference type="EMBL" id="MU274906">
    <property type="protein sequence ID" value="KAI0090958.1"/>
    <property type="molecule type" value="Genomic_DNA"/>
</dbReference>
<name>A0ACB8U9F2_9APHY</name>
<comment type="caution">
    <text evidence="1">The sequence shown here is derived from an EMBL/GenBank/DDBJ whole genome shotgun (WGS) entry which is preliminary data.</text>
</comment>
<proteinExistence type="predicted"/>
<organism evidence="1 2">
    <name type="scientific">Irpex rosettiformis</name>
    <dbReference type="NCBI Taxonomy" id="378272"/>
    <lineage>
        <taxon>Eukaryota</taxon>
        <taxon>Fungi</taxon>
        <taxon>Dikarya</taxon>
        <taxon>Basidiomycota</taxon>
        <taxon>Agaricomycotina</taxon>
        <taxon>Agaricomycetes</taxon>
        <taxon>Polyporales</taxon>
        <taxon>Irpicaceae</taxon>
        <taxon>Irpex</taxon>
    </lineage>
</organism>
<protein>
    <submittedName>
        <fullName evidence="1">Uncharacterized protein</fullName>
    </submittedName>
</protein>
<keyword evidence="2" id="KW-1185">Reference proteome</keyword>